<evidence type="ECO:0000256" key="2">
    <source>
        <dbReference type="SAM" id="MobiDB-lite"/>
    </source>
</evidence>
<dbReference type="InterPro" id="IPR005754">
    <property type="entry name" value="Sortase"/>
</dbReference>
<evidence type="ECO:0000313" key="5">
    <source>
        <dbReference type="Proteomes" id="UP001156389"/>
    </source>
</evidence>
<protein>
    <submittedName>
        <fullName evidence="4">Class F sortase</fullName>
    </submittedName>
</protein>
<proteinExistence type="predicted"/>
<reference evidence="4 5" key="1">
    <citation type="submission" date="2021-10" db="EMBL/GenBank/DDBJ databases">
        <title>Streptomyces gossypii sp. nov., isolated from soil collected from cotton field.</title>
        <authorList>
            <person name="Ge X."/>
            <person name="Chen X."/>
            <person name="Liu W."/>
        </authorList>
    </citation>
    <scope>NUCLEOTIDE SEQUENCE [LARGE SCALE GENOMIC DNA]</scope>
    <source>
        <strain evidence="4 5">N2-109</strain>
    </source>
</reference>
<dbReference type="EMBL" id="JAJAGO010000006">
    <property type="protein sequence ID" value="MCT2591210.1"/>
    <property type="molecule type" value="Genomic_DNA"/>
</dbReference>
<dbReference type="Proteomes" id="UP001156389">
    <property type="component" value="Unassembled WGS sequence"/>
</dbReference>
<feature type="transmembrane region" description="Helical" evidence="3">
    <location>
        <begin position="15"/>
        <end position="32"/>
    </location>
</feature>
<dbReference type="Gene3D" id="2.40.260.10">
    <property type="entry name" value="Sortase"/>
    <property type="match status" value="1"/>
</dbReference>
<comment type="caution">
    <text evidence="4">The sequence shown here is derived from an EMBL/GenBank/DDBJ whole genome shotgun (WGS) entry which is preliminary data.</text>
</comment>
<keyword evidence="3" id="KW-0812">Transmembrane</keyword>
<dbReference type="RefSeq" id="WP_260218533.1">
    <property type="nucleotide sequence ID" value="NZ_JAJAGO010000006.1"/>
</dbReference>
<feature type="region of interest" description="Disordered" evidence="2">
    <location>
        <begin position="46"/>
        <end position="65"/>
    </location>
</feature>
<gene>
    <name evidence="4" type="ORF">LHJ74_15055</name>
</gene>
<keyword evidence="1" id="KW-0378">Hydrolase</keyword>
<dbReference type="InterPro" id="IPR023365">
    <property type="entry name" value="Sortase_dom-sf"/>
</dbReference>
<dbReference type="InterPro" id="IPR042001">
    <property type="entry name" value="Sortase_F"/>
</dbReference>
<evidence type="ECO:0000256" key="1">
    <source>
        <dbReference type="ARBA" id="ARBA00022801"/>
    </source>
</evidence>
<dbReference type="CDD" id="cd05829">
    <property type="entry name" value="Sortase_F"/>
    <property type="match status" value="1"/>
</dbReference>
<keyword evidence="3" id="KW-0472">Membrane</keyword>
<evidence type="ECO:0000256" key="3">
    <source>
        <dbReference type="SAM" id="Phobius"/>
    </source>
</evidence>
<evidence type="ECO:0000313" key="4">
    <source>
        <dbReference type="EMBL" id="MCT2591210.1"/>
    </source>
</evidence>
<organism evidence="4 5">
    <name type="scientific">Streptomyces gossypii</name>
    <dbReference type="NCBI Taxonomy" id="2883101"/>
    <lineage>
        <taxon>Bacteria</taxon>
        <taxon>Bacillati</taxon>
        <taxon>Actinomycetota</taxon>
        <taxon>Actinomycetes</taxon>
        <taxon>Kitasatosporales</taxon>
        <taxon>Streptomycetaceae</taxon>
        <taxon>Streptomyces</taxon>
    </lineage>
</organism>
<dbReference type="SUPFAM" id="SSF63817">
    <property type="entry name" value="Sortase"/>
    <property type="match status" value="1"/>
</dbReference>
<name>A0ABT2JTL5_9ACTN</name>
<sequence length="225" mass="23556">MAGEDEPPTRDRSRFLTGAVWAVLLLGLWLWGRDITGGVTDGGVFGDGSVTGSRSGEGPPLPDAHDPLEGTARPVQIDIQDLGIHASVIPRSLDSGGAVAAPPYATPQVVGWYGDGPTAGAEGAAVLVGHVDTDRRRAVFYSLSSAQPGTEVEVTRGDGLVAEFTVESAEVVGRAEFDAGEVYGPREDGRAELRLLTCGGTFDRDQRAYTSNVVVSAYLTGTRRS</sequence>
<keyword evidence="5" id="KW-1185">Reference proteome</keyword>
<dbReference type="NCBIfam" id="NF033748">
    <property type="entry name" value="class_F_sortase"/>
    <property type="match status" value="1"/>
</dbReference>
<dbReference type="Pfam" id="PF04203">
    <property type="entry name" value="Sortase"/>
    <property type="match status" value="1"/>
</dbReference>
<keyword evidence="3" id="KW-1133">Transmembrane helix</keyword>
<accession>A0ABT2JTL5</accession>